<protein>
    <submittedName>
        <fullName evidence="1">Uncharacterized protein</fullName>
    </submittedName>
</protein>
<dbReference type="OrthoDB" id="6428550at2759"/>
<proteinExistence type="predicted"/>
<dbReference type="PANTHER" id="PTHR38681:SF1">
    <property type="entry name" value="RETROVIRUS-RELATED POL POLYPROTEIN FROM TRANSPOSON 412-LIKE PROTEIN"/>
    <property type="match status" value="1"/>
</dbReference>
<sequence length="103" mass="11952">MIEDWHRPLKAAFKAYNTEHWFDALPALFLGFRMAYNENFPSSVELVYGITINLPEEFFDSSPMDSSSVQLVENLKLFRLPPTISSFKPFQEINVCPSSFKRL</sequence>
<comment type="caution">
    <text evidence="1">The sequence shown here is derived from an EMBL/GenBank/DDBJ whole genome shotgun (WGS) entry which is preliminary data.</text>
</comment>
<gene>
    <name evidence="1" type="ORF">TNIN_248311</name>
</gene>
<keyword evidence="2" id="KW-1185">Reference proteome</keyword>
<dbReference type="EMBL" id="BMAV01016746">
    <property type="protein sequence ID" value="GFY67793.1"/>
    <property type="molecule type" value="Genomic_DNA"/>
</dbReference>
<organism evidence="1 2">
    <name type="scientific">Trichonephila inaurata madagascariensis</name>
    <dbReference type="NCBI Taxonomy" id="2747483"/>
    <lineage>
        <taxon>Eukaryota</taxon>
        <taxon>Metazoa</taxon>
        <taxon>Ecdysozoa</taxon>
        <taxon>Arthropoda</taxon>
        <taxon>Chelicerata</taxon>
        <taxon>Arachnida</taxon>
        <taxon>Araneae</taxon>
        <taxon>Araneomorphae</taxon>
        <taxon>Entelegynae</taxon>
        <taxon>Araneoidea</taxon>
        <taxon>Nephilidae</taxon>
        <taxon>Trichonephila</taxon>
        <taxon>Trichonephila inaurata</taxon>
    </lineage>
</organism>
<reference evidence="1" key="1">
    <citation type="submission" date="2020-08" db="EMBL/GenBank/DDBJ databases">
        <title>Multicomponent nature underlies the extraordinary mechanical properties of spider dragline silk.</title>
        <authorList>
            <person name="Kono N."/>
            <person name="Nakamura H."/>
            <person name="Mori M."/>
            <person name="Yoshida Y."/>
            <person name="Ohtoshi R."/>
            <person name="Malay A.D."/>
            <person name="Moran D.A.P."/>
            <person name="Tomita M."/>
            <person name="Numata K."/>
            <person name="Arakawa K."/>
        </authorList>
    </citation>
    <scope>NUCLEOTIDE SEQUENCE</scope>
</reference>
<dbReference type="Proteomes" id="UP000886998">
    <property type="component" value="Unassembled WGS sequence"/>
</dbReference>
<dbReference type="PANTHER" id="PTHR38681">
    <property type="entry name" value="RETROVIRUS-RELATED POL POLYPROTEIN FROM TRANSPOSON 412-LIKE PROTEIN-RELATED"/>
    <property type="match status" value="1"/>
</dbReference>
<evidence type="ECO:0000313" key="1">
    <source>
        <dbReference type="EMBL" id="GFY67793.1"/>
    </source>
</evidence>
<name>A0A8X6Y8R8_9ARAC</name>
<accession>A0A8X6Y8R8</accession>
<dbReference type="AlphaFoldDB" id="A0A8X6Y8R8"/>
<evidence type="ECO:0000313" key="2">
    <source>
        <dbReference type="Proteomes" id="UP000886998"/>
    </source>
</evidence>